<evidence type="ECO:0000259" key="2">
    <source>
        <dbReference type="Pfam" id="PF04734"/>
    </source>
</evidence>
<feature type="domain" description="Neutral/alkaline non-lysosomal ceramidase N-terminal" evidence="2">
    <location>
        <begin position="25"/>
        <end position="264"/>
    </location>
</feature>
<evidence type="ECO:0000313" key="3">
    <source>
        <dbReference type="EMBL" id="QOY84907.1"/>
    </source>
</evidence>
<organism evidence="3 4">
    <name type="scientific">Paludibaculum fermentans</name>
    <dbReference type="NCBI Taxonomy" id="1473598"/>
    <lineage>
        <taxon>Bacteria</taxon>
        <taxon>Pseudomonadati</taxon>
        <taxon>Acidobacteriota</taxon>
        <taxon>Terriglobia</taxon>
        <taxon>Bryobacterales</taxon>
        <taxon>Bryobacteraceae</taxon>
        <taxon>Paludibaculum</taxon>
    </lineage>
</organism>
<keyword evidence="1" id="KW-0732">Signal</keyword>
<evidence type="ECO:0000313" key="4">
    <source>
        <dbReference type="Proteomes" id="UP000593892"/>
    </source>
</evidence>
<dbReference type="EMBL" id="CP063849">
    <property type="protein sequence ID" value="QOY84907.1"/>
    <property type="molecule type" value="Genomic_DNA"/>
</dbReference>
<evidence type="ECO:0000256" key="1">
    <source>
        <dbReference type="SAM" id="SignalP"/>
    </source>
</evidence>
<reference evidence="3 4" key="1">
    <citation type="submission" date="2020-10" db="EMBL/GenBank/DDBJ databases">
        <title>Complete genome sequence of Paludibaculum fermentans P105T, a facultatively anaerobic acidobacterium capable of dissimilatory Fe(III) reduction.</title>
        <authorList>
            <person name="Dedysh S.N."/>
            <person name="Beletsky A.V."/>
            <person name="Kulichevskaya I.S."/>
            <person name="Mardanov A.V."/>
            <person name="Ravin N.V."/>
        </authorList>
    </citation>
    <scope>NUCLEOTIDE SEQUENCE [LARGE SCALE GENOMIC DNA]</scope>
    <source>
        <strain evidence="3 4">P105</strain>
    </source>
</reference>
<protein>
    <submittedName>
        <fullName evidence="3">Neutral/alkaline non-lysosomal ceramidase N-terminal domain-containing protein</fullName>
    </submittedName>
</protein>
<dbReference type="AlphaFoldDB" id="A0A7S7SGJ5"/>
<dbReference type="KEGG" id="pfer:IRI77_18795"/>
<proteinExistence type="predicted"/>
<dbReference type="InterPro" id="IPR031329">
    <property type="entry name" value="NEUT/ALK_ceramidase_N"/>
</dbReference>
<gene>
    <name evidence="3" type="ORF">IRI77_18795</name>
</gene>
<dbReference type="RefSeq" id="WP_194446577.1">
    <property type="nucleotide sequence ID" value="NZ_CP063849.1"/>
</dbReference>
<dbReference type="Pfam" id="PF04734">
    <property type="entry name" value="Ceramidase_alk"/>
    <property type="match status" value="1"/>
</dbReference>
<name>A0A7S7SGJ5_PALFE</name>
<dbReference type="Proteomes" id="UP000593892">
    <property type="component" value="Chromosome"/>
</dbReference>
<accession>A0A7S7SGJ5</accession>
<feature type="chain" id="PRO_5032801405" evidence="1">
    <location>
        <begin position="20"/>
        <end position="447"/>
    </location>
</feature>
<sequence length="447" mass="48519">MKPTLFLIALISTSPYLYAASGTKAGVAKVEITPSGPIWMAGYAARTKPSEGATPIWAKALALQDAKGTTAVIVTTDLIGLPKSITDVVSAKVIEQYKLERSQIVFNSSHTHTGPVVRNNLSVMGAQEPAQKRVVEEYANTLRDKLVTVIAAALGDIQPAALAFDYGETGFATNRRVVTDKGVLLGVNPNGPVDHKVPVLRVVAPNGQVRAVLFGYACHNTTLTAEFYEITGDYAGFAQAAVERAYPGATALFMQLCAGDQNPNPRSKLEFAQQHGASLGGEVARVVKTPMKPVSGRIKSVYQMAELPFAPHSSEQFTNELKDQNVFKSRRAAMMLALYQEGRAPRTLQYPVQVIRFDQGFTLVALGGEVVIDYSLWVQRTFPGERLMVAGYSNDVACYIPSARVLREGGYEAVDSMIYYGHPGPFTEEVEPRIQDAITKAMSRVKK</sequence>
<keyword evidence="4" id="KW-1185">Reference proteome</keyword>
<feature type="signal peptide" evidence="1">
    <location>
        <begin position="1"/>
        <end position="19"/>
    </location>
</feature>